<dbReference type="GO" id="GO:0005739">
    <property type="term" value="C:mitochondrion"/>
    <property type="evidence" value="ECO:0007669"/>
    <property type="project" value="UniProtKB-SubCell"/>
</dbReference>
<dbReference type="InterPro" id="IPR049163">
    <property type="entry name" value="Pif1-like_2B_dom"/>
</dbReference>
<dbReference type="GO" id="GO:0005524">
    <property type="term" value="F:ATP binding"/>
    <property type="evidence" value="ECO:0007669"/>
    <property type="project" value="UniProtKB-UniRule"/>
</dbReference>
<dbReference type="GO" id="GO:0006281">
    <property type="term" value="P:DNA repair"/>
    <property type="evidence" value="ECO:0007669"/>
    <property type="project" value="UniProtKB-UniRule"/>
</dbReference>
<proteinExistence type="inferred from homology"/>
<dbReference type="InterPro" id="IPR027417">
    <property type="entry name" value="P-loop_NTPase"/>
</dbReference>
<dbReference type="AlphaFoldDB" id="A0A0B7KS61"/>
<dbReference type="GO" id="GO:0043139">
    <property type="term" value="F:5'-3' DNA helicase activity"/>
    <property type="evidence" value="ECO:0007669"/>
    <property type="project" value="UniProtKB-UniRule"/>
</dbReference>
<feature type="domain" description="AAA+ ATPase" evidence="13">
    <location>
        <begin position="140"/>
        <end position="280"/>
    </location>
</feature>
<evidence type="ECO:0000256" key="2">
    <source>
        <dbReference type="ARBA" id="ARBA00022763"/>
    </source>
</evidence>
<dbReference type="GO" id="GO:0006310">
    <property type="term" value="P:DNA recombination"/>
    <property type="evidence" value="ECO:0007669"/>
    <property type="project" value="UniProtKB-UniRule"/>
</dbReference>
<comment type="similarity">
    <text evidence="12">Belongs to the helicase family. PIF1 subfamily.</text>
</comment>
<evidence type="ECO:0000313" key="14">
    <source>
        <dbReference type="EMBL" id="CEO57691.1"/>
    </source>
</evidence>
<evidence type="ECO:0000256" key="10">
    <source>
        <dbReference type="ARBA" id="ARBA00023235"/>
    </source>
</evidence>
<comment type="catalytic activity">
    <reaction evidence="12">
        <text>ATP + H2O = ADP + phosphate + H(+)</text>
        <dbReference type="Rhea" id="RHEA:13065"/>
        <dbReference type="ChEBI" id="CHEBI:15377"/>
        <dbReference type="ChEBI" id="CHEBI:15378"/>
        <dbReference type="ChEBI" id="CHEBI:30616"/>
        <dbReference type="ChEBI" id="CHEBI:43474"/>
        <dbReference type="ChEBI" id="CHEBI:456216"/>
        <dbReference type="EC" id="5.6.2.3"/>
    </reaction>
</comment>
<dbReference type="HAMAP" id="MF_03176">
    <property type="entry name" value="PIF1"/>
    <property type="match status" value="1"/>
</dbReference>
<sequence length="592" mass="65988">MLAYLMGRSVQIFFGGIENQFGACPTTSVRLSELVGGSELAELGQIRTTSYNAWRLAQTGSLALGGTISHRQFWAPFRSFSTTGSPAKQSVKRAHKTALKHYLESVRDTESCESWENPVCSDEDRLNEEQRTVLDLVVKQGRSVFFTGPAGTGKSVLLKKIIRSLATKYLGESKRVGVTASTGLAAHNIGGTTLHRFAGIGLGQAPIEKLIRDILKTKIKLQRWLDADVLIIDEISMIDCALFDKLDAIARVVRTTNLPFGGIQLVLSGDFFQLPPVRKGSDDGSPKFCFESNTWNHAIQHTIGLTQIYRQRDPEFTAMLNQVREGCLSPLSIETFRKLHRPVADNSAEATELFPLRHEADRANSRRLQNINEVAYSYTARDGGIIINPDTRKMLLGDCIAPESLILKKGAQVMLIKNIDKALVNGSQGRIIGFTDRHSFLHHRWDDDNTHDSIKLPCAFDELMDERLPLYPVVRFAMRDGSTRVHLCEPAEWAVERWVPEPWVADGWVVEKLATRIQVPLLLAWALSIHKAQGQTLDRVKVDLDRVFETGQAYVALSRATSIGGLQVLNFDPNKVTVHPKVKAFYASMSNK</sequence>
<organism evidence="14">
    <name type="scientific">Bionectria ochroleuca</name>
    <name type="common">Gliocladium roseum</name>
    <dbReference type="NCBI Taxonomy" id="29856"/>
    <lineage>
        <taxon>Eukaryota</taxon>
        <taxon>Fungi</taxon>
        <taxon>Dikarya</taxon>
        <taxon>Ascomycota</taxon>
        <taxon>Pezizomycotina</taxon>
        <taxon>Sordariomycetes</taxon>
        <taxon>Hypocreomycetidae</taxon>
        <taxon>Hypocreales</taxon>
        <taxon>Bionectriaceae</taxon>
        <taxon>Clonostachys</taxon>
    </lineage>
</organism>
<keyword evidence="8 12" id="KW-0233">DNA recombination</keyword>
<protein>
    <recommendedName>
        <fullName evidence="12">ATP-dependent DNA helicase PIF1</fullName>
        <ecNumber evidence="12">5.6.2.3</ecNumber>
    </recommendedName>
    <alternativeName>
        <fullName evidence="12">DNA 5'-3' helicase PIF1</fullName>
    </alternativeName>
    <alternativeName>
        <fullName evidence="12">DNA repair and recombination helicase PIF1</fullName>
    </alternativeName>
</protein>
<keyword evidence="9 12" id="KW-0234">DNA repair</keyword>
<dbReference type="Pfam" id="PF05970">
    <property type="entry name" value="PIF1"/>
    <property type="match status" value="1"/>
</dbReference>
<keyword evidence="11 12" id="KW-0539">Nucleus</keyword>
<accession>A0A0B7KS61</accession>
<comment type="subcellular location">
    <subcellularLocation>
        <location evidence="12">Nucleus</location>
    </subcellularLocation>
    <subcellularLocation>
        <location evidence="12">Mitochondrion</location>
    </subcellularLocation>
</comment>
<evidence type="ECO:0000256" key="6">
    <source>
        <dbReference type="ARBA" id="ARBA00023125"/>
    </source>
</evidence>
<keyword evidence="2 12" id="KW-0227">DNA damage</keyword>
<dbReference type="PANTHER" id="PTHR47642">
    <property type="entry name" value="ATP-DEPENDENT DNA HELICASE"/>
    <property type="match status" value="1"/>
</dbReference>
<keyword evidence="3 12" id="KW-0378">Hydrolase</keyword>
<dbReference type="GO" id="GO:0016887">
    <property type="term" value="F:ATP hydrolysis activity"/>
    <property type="evidence" value="ECO:0007669"/>
    <property type="project" value="RHEA"/>
</dbReference>
<dbReference type="InterPro" id="IPR051055">
    <property type="entry name" value="PIF1_helicase"/>
</dbReference>
<dbReference type="GO" id="GO:0003677">
    <property type="term" value="F:DNA binding"/>
    <property type="evidence" value="ECO:0007669"/>
    <property type="project" value="UniProtKB-KW"/>
</dbReference>
<comment type="cofactor">
    <cofactor evidence="12">
        <name>Mg(2+)</name>
        <dbReference type="ChEBI" id="CHEBI:18420"/>
    </cofactor>
</comment>
<dbReference type="CDD" id="cd18809">
    <property type="entry name" value="SF1_C_RecD"/>
    <property type="match status" value="1"/>
</dbReference>
<dbReference type="Gene3D" id="3.40.50.300">
    <property type="entry name" value="P-loop containing nucleotide triphosphate hydrolases"/>
    <property type="match status" value="1"/>
</dbReference>
<feature type="DNA-binding region" evidence="12">
    <location>
        <begin position="552"/>
        <end position="571"/>
    </location>
</feature>
<dbReference type="InterPro" id="IPR003593">
    <property type="entry name" value="AAA+_ATPase"/>
</dbReference>
<keyword evidence="4 12" id="KW-0347">Helicase</keyword>
<comment type="function">
    <text evidence="12">DNA-dependent ATPase and 5'-3' DNA helicase required for the maintenance of both mitochondrial and nuclear genome stability.</text>
</comment>
<evidence type="ECO:0000256" key="7">
    <source>
        <dbReference type="ARBA" id="ARBA00023128"/>
    </source>
</evidence>
<name>A0A0B7KS61_BIOOC</name>
<reference evidence="14" key="1">
    <citation type="submission" date="2015-01" db="EMBL/GenBank/DDBJ databases">
        <authorList>
            <person name="Durling Mikael"/>
        </authorList>
    </citation>
    <scope>NUCLEOTIDE SEQUENCE</scope>
</reference>
<feature type="binding site" evidence="12">
    <location>
        <begin position="148"/>
        <end position="155"/>
    </location>
    <ligand>
        <name>ATP</name>
        <dbReference type="ChEBI" id="CHEBI:30616"/>
    </ligand>
</feature>
<evidence type="ECO:0000256" key="9">
    <source>
        <dbReference type="ARBA" id="ARBA00023204"/>
    </source>
</evidence>
<evidence type="ECO:0000256" key="8">
    <source>
        <dbReference type="ARBA" id="ARBA00023172"/>
    </source>
</evidence>
<dbReference type="EMBL" id="CDPU01000128">
    <property type="protein sequence ID" value="CEO57691.1"/>
    <property type="molecule type" value="Genomic_DNA"/>
</dbReference>
<evidence type="ECO:0000259" key="13">
    <source>
        <dbReference type="SMART" id="SM00382"/>
    </source>
</evidence>
<evidence type="ECO:0000256" key="4">
    <source>
        <dbReference type="ARBA" id="ARBA00022806"/>
    </source>
</evidence>
<keyword evidence="7 12" id="KW-0496">Mitochondrion</keyword>
<comment type="subunit">
    <text evidence="12">Monomer.</text>
</comment>
<keyword evidence="5 12" id="KW-0067">ATP-binding</keyword>
<gene>
    <name evidence="12" type="primary">PIF1</name>
    <name evidence="14" type="ORF">BN869_000013749_1</name>
</gene>
<dbReference type="GO" id="GO:0005634">
    <property type="term" value="C:nucleus"/>
    <property type="evidence" value="ECO:0007669"/>
    <property type="project" value="UniProtKB-SubCell"/>
</dbReference>
<dbReference type="Pfam" id="PF21530">
    <property type="entry name" value="Pif1_2B_dom"/>
    <property type="match status" value="1"/>
</dbReference>
<keyword evidence="1 12" id="KW-0547">Nucleotide-binding</keyword>
<dbReference type="InterPro" id="IPR048293">
    <property type="entry name" value="PIF1_RRM3_pfh1"/>
</dbReference>
<dbReference type="CDD" id="cd18037">
    <property type="entry name" value="DEXSc_Pif1_like"/>
    <property type="match status" value="1"/>
</dbReference>
<keyword evidence="6 12" id="KW-0238">DNA-binding</keyword>
<dbReference type="GO" id="GO:0000723">
    <property type="term" value="P:telomere maintenance"/>
    <property type="evidence" value="ECO:0007669"/>
    <property type="project" value="InterPro"/>
</dbReference>
<evidence type="ECO:0000256" key="1">
    <source>
        <dbReference type="ARBA" id="ARBA00022741"/>
    </source>
</evidence>
<dbReference type="PANTHER" id="PTHR47642:SF5">
    <property type="entry name" value="ATP-DEPENDENT DNA HELICASE"/>
    <property type="match status" value="1"/>
</dbReference>
<dbReference type="InterPro" id="IPR010285">
    <property type="entry name" value="DNA_helicase_pif1-like_DEAD"/>
</dbReference>
<evidence type="ECO:0000256" key="3">
    <source>
        <dbReference type="ARBA" id="ARBA00022801"/>
    </source>
</evidence>
<evidence type="ECO:0000256" key="12">
    <source>
        <dbReference type="HAMAP-Rule" id="MF_03176"/>
    </source>
</evidence>
<dbReference type="EC" id="5.6.2.3" evidence="12"/>
<keyword evidence="10 12" id="KW-0413">Isomerase</keyword>
<evidence type="ECO:0000256" key="11">
    <source>
        <dbReference type="ARBA" id="ARBA00023242"/>
    </source>
</evidence>
<dbReference type="SMART" id="SM00382">
    <property type="entry name" value="AAA"/>
    <property type="match status" value="1"/>
</dbReference>
<evidence type="ECO:0000256" key="5">
    <source>
        <dbReference type="ARBA" id="ARBA00022840"/>
    </source>
</evidence>
<dbReference type="SUPFAM" id="SSF52540">
    <property type="entry name" value="P-loop containing nucleoside triphosphate hydrolases"/>
    <property type="match status" value="2"/>
</dbReference>